<keyword evidence="1" id="KW-0472">Membrane</keyword>
<evidence type="ECO:0000313" key="2">
    <source>
        <dbReference type="EMBL" id="MFC7292084.1"/>
    </source>
</evidence>
<name>A0ABW2IM50_9PROT</name>
<dbReference type="Pfam" id="PF06835">
    <property type="entry name" value="LptC"/>
    <property type="match status" value="1"/>
</dbReference>
<dbReference type="InterPro" id="IPR010664">
    <property type="entry name" value="LipoPS_assembly_LptC-rel"/>
</dbReference>
<dbReference type="Proteomes" id="UP001596492">
    <property type="component" value="Unassembled WGS sequence"/>
</dbReference>
<organism evidence="2 3">
    <name type="scientific">Hirschia litorea</name>
    <dbReference type="NCBI Taxonomy" id="1199156"/>
    <lineage>
        <taxon>Bacteria</taxon>
        <taxon>Pseudomonadati</taxon>
        <taxon>Pseudomonadota</taxon>
        <taxon>Alphaproteobacteria</taxon>
        <taxon>Hyphomonadales</taxon>
        <taxon>Hyphomonadaceae</taxon>
        <taxon>Hirschia</taxon>
    </lineage>
</organism>
<reference evidence="3" key="1">
    <citation type="journal article" date="2019" name="Int. J. Syst. Evol. Microbiol.">
        <title>The Global Catalogue of Microorganisms (GCM) 10K type strain sequencing project: providing services to taxonomists for standard genome sequencing and annotation.</title>
        <authorList>
            <consortium name="The Broad Institute Genomics Platform"/>
            <consortium name="The Broad Institute Genome Sequencing Center for Infectious Disease"/>
            <person name="Wu L."/>
            <person name="Ma J."/>
        </authorList>
    </citation>
    <scope>NUCLEOTIDE SEQUENCE [LARGE SCALE GENOMIC DNA]</scope>
    <source>
        <strain evidence="3">CCUG 51308</strain>
    </source>
</reference>
<feature type="transmembrane region" description="Helical" evidence="1">
    <location>
        <begin position="32"/>
        <end position="58"/>
    </location>
</feature>
<dbReference type="RefSeq" id="WP_382167325.1">
    <property type="nucleotide sequence ID" value="NZ_JBHTBR010000005.1"/>
</dbReference>
<gene>
    <name evidence="2" type="primary">lptC</name>
    <name evidence="2" type="ORF">ACFQS8_10695</name>
</gene>
<keyword evidence="1" id="KW-1133">Transmembrane helix</keyword>
<accession>A0ABW2IM50</accession>
<evidence type="ECO:0000256" key="1">
    <source>
        <dbReference type="SAM" id="Phobius"/>
    </source>
</evidence>
<evidence type="ECO:0000313" key="3">
    <source>
        <dbReference type="Proteomes" id="UP001596492"/>
    </source>
</evidence>
<sequence length="212" mass="23164">MNALTHNKMDLWEPRRATTLSQARFRSSLVGLIRMLFMAGIAISAGWLIGPIIVHGFMSGSNTQVKPVNGITMLNPRFTGRDNNGNAFTLTAGTAKRRIDELEVVDLQNPVLEDGIGGIVRAKAGVYDRERQLLTLSGDVHLVDASEYELRTQNAIIYVSENRVVGDYAIDGDGPLGEFRADSFEVMEGGKKTVLTGNVWTRIVSADQEAAN</sequence>
<keyword evidence="1" id="KW-0812">Transmembrane</keyword>
<protein>
    <submittedName>
        <fullName evidence="2">LPS export ABC transporter periplasmic protein LptC</fullName>
    </submittedName>
</protein>
<proteinExistence type="predicted"/>
<keyword evidence="3" id="KW-1185">Reference proteome</keyword>
<comment type="caution">
    <text evidence="2">The sequence shown here is derived from an EMBL/GenBank/DDBJ whole genome shotgun (WGS) entry which is preliminary data.</text>
</comment>
<dbReference type="EMBL" id="JBHTBR010000005">
    <property type="protein sequence ID" value="MFC7292084.1"/>
    <property type="molecule type" value="Genomic_DNA"/>
</dbReference>